<dbReference type="EMBL" id="CAJVPK010001118">
    <property type="protein sequence ID" value="CAG8571854.1"/>
    <property type="molecule type" value="Genomic_DNA"/>
</dbReference>
<reference evidence="1" key="1">
    <citation type="submission" date="2021-06" db="EMBL/GenBank/DDBJ databases">
        <authorList>
            <person name="Kallberg Y."/>
            <person name="Tangrot J."/>
            <person name="Rosling A."/>
        </authorList>
    </citation>
    <scope>NUCLEOTIDE SEQUENCE</scope>
    <source>
        <strain evidence="1">AZ414A</strain>
    </source>
</reference>
<name>A0A9N9G231_9GLOM</name>
<keyword evidence="2" id="KW-1185">Reference proteome</keyword>
<dbReference type="OrthoDB" id="2435381at2759"/>
<protein>
    <submittedName>
        <fullName evidence="1">6688_t:CDS:1</fullName>
    </submittedName>
</protein>
<sequence>TQNNEIHLCEATRHYCGEPCLLKTETGRQEHQCPKECEDKGICKIVTEPTAVEAKYENAHDSFIFTKKPHHCDSNCPNDKGQHIKEEENKQNFHFYDIRYDREKFKKIDRECPDEEYQKFDENSGVLKFYYTQNIFHARLDPPNNKGYISIDDHHFTVDIPDTCN</sequence>
<dbReference type="Proteomes" id="UP000789706">
    <property type="component" value="Unassembled WGS sequence"/>
</dbReference>
<gene>
    <name evidence="1" type="ORF">DEBURN_LOCUS8122</name>
</gene>
<comment type="caution">
    <text evidence="1">The sequence shown here is derived from an EMBL/GenBank/DDBJ whole genome shotgun (WGS) entry which is preliminary data.</text>
</comment>
<evidence type="ECO:0000313" key="2">
    <source>
        <dbReference type="Proteomes" id="UP000789706"/>
    </source>
</evidence>
<evidence type="ECO:0000313" key="1">
    <source>
        <dbReference type="EMBL" id="CAG8571854.1"/>
    </source>
</evidence>
<dbReference type="AlphaFoldDB" id="A0A9N9G231"/>
<accession>A0A9N9G231</accession>
<organism evidence="1 2">
    <name type="scientific">Diversispora eburnea</name>
    <dbReference type="NCBI Taxonomy" id="1213867"/>
    <lineage>
        <taxon>Eukaryota</taxon>
        <taxon>Fungi</taxon>
        <taxon>Fungi incertae sedis</taxon>
        <taxon>Mucoromycota</taxon>
        <taxon>Glomeromycotina</taxon>
        <taxon>Glomeromycetes</taxon>
        <taxon>Diversisporales</taxon>
        <taxon>Diversisporaceae</taxon>
        <taxon>Diversispora</taxon>
    </lineage>
</organism>
<feature type="non-terminal residue" evidence="1">
    <location>
        <position position="165"/>
    </location>
</feature>
<proteinExistence type="predicted"/>